<evidence type="ECO:0008006" key="17">
    <source>
        <dbReference type="Google" id="ProtNLM"/>
    </source>
</evidence>
<organism evidence="15 16">
    <name type="scientific">Emiliania huxleyi (strain CCMP1516)</name>
    <dbReference type="NCBI Taxonomy" id="280463"/>
    <lineage>
        <taxon>Eukaryota</taxon>
        <taxon>Haptista</taxon>
        <taxon>Haptophyta</taxon>
        <taxon>Prymnesiophyceae</taxon>
        <taxon>Isochrysidales</taxon>
        <taxon>Noelaerhabdaceae</taxon>
        <taxon>Emiliania</taxon>
    </lineage>
</organism>
<keyword evidence="13" id="KW-0175">Coiled coil</keyword>
<evidence type="ECO:0000256" key="2">
    <source>
        <dbReference type="ARBA" id="ARBA00004370"/>
    </source>
</evidence>
<dbReference type="KEGG" id="ehx:EMIHUDRAFT_462437"/>
<dbReference type="InterPro" id="IPR018624">
    <property type="entry name" value="Sec66"/>
</dbReference>
<dbReference type="GeneID" id="17280686"/>
<evidence type="ECO:0000256" key="13">
    <source>
        <dbReference type="SAM" id="Coils"/>
    </source>
</evidence>
<feature type="compositionally biased region" description="Basic and acidic residues" evidence="14">
    <location>
        <begin position="37"/>
        <end position="46"/>
    </location>
</feature>
<keyword evidence="5" id="KW-0679">Respiratory chain</keyword>
<reference evidence="16" key="1">
    <citation type="journal article" date="2013" name="Nature">
        <title>Pan genome of the phytoplankton Emiliania underpins its global distribution.</title>
        <authorList>
            <person name="Read B.A."/>
            <person name="Kegel J."/>
            <person name="Klute M.J."/>
            <person name="Kuo A."/>
            <person name="Lefebvre S.C."/>
            <person name="Maumus F."/>
            <person name="Mayer C."/>
            <person name="Miller J."/>
            <person name="Monier A."/>
            <person name="Salamov A."/>
            <person name="Young J."/>
            <person name="Aguilar M."/>
            <person name="Claverie J.M."/>
            <person name="Frickenhaus S."/>
            <person name="Gonzalez K."/>
            <person name="Herman E.K."/>
            <person name="Lin Y.C."/>
            <person name="Napier J."/>
            <person name="Ogata H."/>
            <person name="Sarno A.F."/>
            <person name="Shmutz J."/>
            <person name="Schroeder D."/>
            <person name="de Vargas C."/>
            <person name="Verret F."/>
            <person name="von Dassow P."/>
            <person name="Valentin K."/>
            <person name="Van de Peer Y."/>
            <person name="Wheeler G."/>
            <person name="Dacks J.B."/>
            <person name="Delwiche C.F."/>
            <person name="Dyhrman S.T."/>
            <person name="Glockner G."/>
            <person name="John U."/>
            <person name="Richards T."/>
            <person name="Worden A.Z."/>
            <person name="Zhang X."/>
            <person name="Grigoriev I.V."/>
            <person name="Allen A.E."/>
            <person name="Bidle K."/>
            <person name="Borodovsky M."/>
            <person name="Bowler C."/>
            <person name="Brownlee C."/>
            <person name="Cock J.M."/>
            <person name="Elias M."/>
            <person name="Gladyshev V.N."/>
            <person name="Groth M."/>
            <person name="Guda C."/>
            <person name="Hadaegh A."/>
            <person name="Iglesias-Rodriguez M.D."/>
            <person name="Jenkins J."/>
            <person name="Jones B.M."/>
            <person name="Lawson T."/>
            <person name="Leese F."/>
            <person name="Lindquist E."/>
            <person name="Lobanov A."/>
            <person name="Lomsadze A."/>
            <person name="Malik S.B."/>
            <person name="Marsh M.E."/>
            <person name="Mackinder L."/>
            <person name="Mock T."/>
            <person name="Mueller-Roeber B."/>
            <person name="Pagarete A."/>
            <person name="Parker M."/>
            <person name="Probert I."/>
            <person name="Quesneville H."/>
            <person name="Raines C."/>
            <person name="Rensing S.A."/>
            <person name="Riano-Pachon D.M."/>
            <person name="Richier S."/>
            <person name="Rokitta S."/>
            <person name="Shiraiwa Y."/>
            <person name="Soanes D.M."/>
            <person name="van der Giezen M."/>
            <person name="Wahlund T.M."/>
            <person name="Williams B."/>
            <person name="Wilson W."/>
            <person name="Wolfe G."/>
            <person name="Wurch L.L."/>
        </authorList>
    </citation>
    <scope>NUCLEOTIDE SEQUENCE</scope>
</reference>
<keyword evidence="6" id="KW-0812">Transmembrane</keyword>
<dbReference type="InterPro" id="IPR002680">
    <property type="entry name" value="AOX"/>
</dbReference>
<dbReference type="Gene3D" id="1.20.1260.140">
    <property type="entry name" value="Alternative oxidase"/>
    <property type="match status" value="1"/>
</dbReference>
<dbReference type="PaxDb" id="2903-EOD35416"/>
<dbReference type="AlphaFoldDB" id="A0A0D3KI31"/>
<evidence type="ECO:0000313" key="15">
    <source>
        <dbReference type="EnsemblProtists" id="EOD35416"/>
    </source>
</evidence>
<feature type="compositionally biased region" description="Pro residues" evidence="14">
    <location>
        <begin position="583"/>
        <end position="594"/>
    </location>
</feature>
<dbReference type="PANTHER" id="PTHR31803">
    <property type="entry name" value="ALTERNATIVE OXIDASE"/>
    <property type="match status" value="1"/>
</dbReference>
<proteinExistence type="inferred from homology"/>
<evidence type="ECO:0000256" key="1">
    <source>
        <dbReference type="ARBA" id="ARBA00001962"/>
    </source>
</evidence>
<accession>A0A0D3KI31</accession>
<feature type="region of interest" description="Disordered" evidence="14">
    <location>
        <begin position="37"/>
        <end position="68"/>
    </location>
</feature>
<keyword evidence="7" id="KW-0479">Metal-binding</keyword>
<evidence type="ECO:0000256" key="8">
    <source>
        <dbReference type="ARBA" id="ARBA00022982"/>
    </source>
</evidence>
<comment type="similarity">
    <text evidence="3">Belongs to the alternative oxidase family.</text>
</comment>
<dbReference type="GO" id="GO:0046872">
    <property type="term" value="F:metal ion binding"/>
    <property type="evidence" value="ECO:0007669"/>
    <property type="project" value="UniProtKB-KW"/>
</dbReference>
<evidence type="ECO:0000256" key="7">
    <source>
        <dbReference type="ARBA" id="ARBA00022723"/>
    </source>
</evidence>
<keyword evidence="8" id="KW-0249">Electron transport</keyword>
<evidence type="ECO:0000313" key="16">
    <source>
        <dbReference type="Proteomes" id="UP000013827"/>
    </source>
</evidence>
<feature type="compositionally biased region" description="Low complexity" evidence="14">
    <location>
        <begin position="50"/>
        <end position="65"/>
    </location>
</feature>
<evidence type="ECO:0000256" key="10">
    <source>
        <dbReference type="ARBA" id="ARBA00023002"/>
    </source>
</evidence>
<keyword evidence="4" id="KW-0813">Transport</keyword>
<keyword evidence="10" id="KW-0560">Oxidoreductase</keyword>
<name>A0A0D3KI31_EMIH1</name>
<dbReference type="RefSeq" id="XP_005787845.1">
    <property type="nucleotide sequence ID" value="XM_005787788.1"/>
</dbReference>
<dbReference type="GO" id="GO:0009916">
    <property type="term" value="F:alternative oxidase activity"/>
    <property type="evidence" value="ECO:0007669"/>
    <property type="project" value="InterPro"/>
</dbReference>
<evidence type="ECO:0000256" key="12">
    <source>
        <dbReference type="ARBA" id="ARBA00023136"/>
    </source>
</evidence>
<dbReference type="eggNOG" id="ENOG502QRMM">
    <property type="taxonomic scope" value="Eukaryota"/>
</dbReference>
<dbReference type="Proteomes" id="UP000013827">
    <property type="component" value="Unassembled WGS sequence"/>
</dbReference>
<keyword evidence="16" id="KW-1185">Reference proteome</keyword>
<dbReference type="InterPro" id="IPR038659">
    <property type="entry name" value="AOX_sf"/>
</dbReference>
<keyword evidence="9" id="KW-1133">Transmembrane helix</keyword>
<evidence type="ECO:0000256" key="6">
    <source>
        <dbReference type="ARBA" id="ARBA00022692"/>
    </source>
</evidence>
<dbReference type="GO" id="GO:0010230">
    <property type="term" value="P:alternative respiration"/>
    <property type="evidence" value="ECO:0007669"/>
    <property type="project" value="TreeGrafter"/>
</dbReference>
<feature type="region of interest" description="Disordered" evidence="14">
    <location>
        <begin position="577"/>
        <end position="603"/>
    </location>
</feature>
<dbReference type="EnsemblProtists" id="EOD35416">
    <property type="protein sequence ID" value="EOD35416"/>
    <property type="gene ID" value="EMIHUDRAFT_462437"/>
</dbReference>
<dbReference type="Pfam" id="PF01786">
    <property type="entry name" value="AOX"/>
    <property type="match status" value="1"/>
</dbReference>
<evidence type="ECO:0000256" key="11">
    <source>
        <dbReference type="ARBA" id="ARBA00023004"/>
    </source>
</evidence>
<comment type="subcellular location">
    <subcellularLocation>
        <location evidence="2">Membrane</location>
    </subcellularLocation>
</comment>
<evidence type="ECO:0000256" key="3">
    <source>
        <dbReference type="ARBA" id="ARBA00008388"/>
    </source>
</evidence>
<dbReference type="GO" id="GO:0031207">
    <property type="term" value="C:Sec62/Sec63 complex"/>
    <property type="evidence" value="ECO:0007669"/>
    <property type="project" value="InterPro"/>
</dbReference>
<keyword evidence="12" id="KW-0472">Membrane</keyword>
<sequence length="726" mass="81515">MLLTSFTPLLLAFTLPPLRLRPHLASSRLARLTMADERGVATDSTKRSGFRFSSGGASSDGLGDSKPSSPYLPISEGYLDGDKPDAAWALAATNFVKQGRTILSQIGETVGLLPGDPLRPPACLGLSLSNEAVKEAERRREAAGGSVDAHPVSRTLYDVGCLLLDNLFDQRPIQRFWFLEIIARIPYFSYVSMLHLYESFGWWRGPELRKVHNAEEWNELHHLLIMEALGGNAQWSDRFLGYHVAFAYYWFLIGVYLCSPRIAYQFMELLEAHAVDTYSTFVKENRERLSQLPPPAVARSYYTEGDLYYFDDFQVDRKPGSRRPACDSLLDVFENIAIDEGEHVKTMRACQDYAVLGKVNQLGGAAGPRVKQSSKKELDGLRAEIRALQQTLRNESDAHYAALEHEREEAREQIRTMRVQLKEATMEAVGAPLSVLENPEVYEALDDKQYNFELPIEIDDYDELRESKPPDKRTLPLALLKRAMADIPLIEQLERDHPRMVRLFNRGLLPFGIWEQLLEAERMMDEEVHEVQAEAEKLQKGWGQGVFGQAYQMLRKEREEDAREAQERKGAAQLTIEFEQARPPLPSPPLPSPPLRGGSSGVGPWRARESGRVVTLIADGRNVLQQSQMLLRRDCAAEEVAFKSGVKATLVSGDGDDARTFSCQVDELLLDKEQEKQWKQLGQDAAQLRLQLKFTRKAQGLRTGFVLSDVRATIPPLSAGGAAASS</sequence>
<dbReference type="Pfam" id="PF09802">
    <property type="entry name" value="Sec66"/>
    <property type="match status" value="1"/>
</dbReference>
<protein>
    <recommendedName>
        <fullName evidence="17">Ubiquinol oxidase</fullName>
    </recommendedName>
</protein>
<dbReference type="HOGENOM" id="CLU_381509_0_0_1"/>
<evidence type="ECO:0000256" key="5">
    <source>
        <dbReference type="ARBA" id="ARBA00022660"/>
    </source>
</evidence>
<reference evidence="15" key="2">
    <citation type="submission" date="2024-10" db="UniProtKB">
        <authorList>
            <consortium name="EnsemblProtists"/>
        </authorList>
    </citation>
    <scope>IDENTIFICATION</scope>
</reference>
<dbReference type="GO" id="GO:0005739">
    <property type="term" value="C:mitochondrion"/>
    <property type="evidence" value="ECO:0007669"/>
    <property type="project" value="TreeGrafter"/>
</dbReference>
<comment type="cofactor">
    <cofactor evidence="1">
        <name>Fe cation</name>
        <dbReference type="ChEBI" id="CHEBI:24875"/>
    </cofactor>
</comment>
<dbReference type="GO" id="GO:0031204">
    <property type="term" value="P:post-translational protein targeting to membrane, translocation"/>
    <property type="evidence" value="ECO:0007669"/>
    <property type="project" value="InterPro"/>
</dbReference>
<feature type="coiled-coil region" evidence="13">
    <location>
        <begin position="371"/>
        <end position="427"/>
    </location>
</feature>
<keyword evidence="11" id="KW-0408">Iron</keyword>
<evidence type="ECO:0000256" key="14">
    <source>
        <dbReference type="SAM" id="MobiDB-lite"/>
    </source>
</evidence>
<dbReference type="PANTHER" id="PTHR31803:SF19">
    <property type="entry name" value="UBIQUINOL OXIDASE"/>
    <property type="match status" value="1"/>
</dbReference>
<evidence type="ECO:0000256" key="9">
    <source>
        <dbReference type="ARBA" id="ARBA00022989"/>
    </source>
</evidence>
<evidence type="ECO:0000256" key="4">
    <source>
        <dbReference type="ARBA" id="ARBA00022448"/>
    </source>
</evidence>